<evidence type="ECO:0000256" key="2">
    <source>
        <dbReference type="SAM" id="SignalP"/>
    </source>
</evidence>
<name>A0A7S4AXP2_9STRA</name>
<sequence length="113" mass="12056">MRSIITLLLLCLFSARRVYSFTAPKAVAPAVVRSGATKTNPNQRPILALQMAPKDPSRSGTKRDRMDKLAEMEKLGAKSDSNNSVFIKAAGGFIAFIVIAIAAAASSGLLTQY</sequence>
<feature type="chain" id="PRO_5030817288" evidence="2">
    <location>
        <begin position="21"/>
        <end position="113"/>
    </location>
</feature>
<feature type="transmembrane region" description="Helical" evidence="1">
    <location>
        <begin position="85"/>
        <end position="110"/>
    </location>
</feature>
<dbReference type="EMBL" id="HBIX01035396">
    <property type="protein sequence ID" value="CAE0730374.1"/>
    <property type="molecule type" value="Transcribed_RNA"/>
</dbReference>
<accession>A0A7S4AXP2</accession>
<keyword evidence="1" id="KW-0812">Transmembrane</keyword>
<evidence type="ECO:0000313" key="3">
    <source>
        <dbReference type="EMBL" id="CAE0730374.1"/>
    </source>
</evidence>
<keyword evidence="1" id="KW-1133">Transmembrane helix</keyword>
<keyword evidence="2" id="KW-0732">Signal</keyword>
<protein>
    <submittedName>
        <fullName evidence="3">Uncharacterized protein</fullName>
    </submittedName>
</protein>
<dbReference type="AlphaFoldDB" id="A0A7S4AXP2"/>
<keyword evidence="1" id="KW-0472">Membrane</keyword>
<proteinExistence type="predicted"/>
<organism evidence="3">
    <name type="scientific">Pseudo-nitzschia australis</name>
    <dbReference type="NCBI Taxonomy" id="44445"/>
    <lineage>
        <taxon>Eukaryota</taxon>
        <taxon>Sar</taxon>
        <taxon>Stramenopiles</taxon>
        <taxon>Ochrophyta</taxon>
        <taxon>Bacillariophyta</taxon>
        <taxon>Bacillariophyceae</taxon>
        <taxon>Bacillariophycidae</taxon>
        <taxon>Bacillariales</taxon>
        <taxon>Bacillariaceae</taxon>
        <taxon>Pseudo-nitzschia</taxon>
    </lineage>
</organism>
<reference evidence="3" key="1">
    <citation type="submission" date="2021-01" db="EMBL/GenBank/DDBJ databases">
        <authorList>
            <person name="Corre E."/>
            <person name="Pelletier E."/>
            <person name="Niang G."/>
            <person name="Scheremetjew M."/>
            <person name="Finn R."/>
            <person name="Kale V."/>
            <person name="Holt S."/>
            <person name="Cochrane G."/>
            <person name="Meng A."/>
            <person name="Brown T."/>
            <person name="Cohen L."/>
        </authorList>
    </citation>
    <scope>NUCLEOTIDE SEQUENCE</scope>
    <source>
        <strain evidence="3">10249 10 AB</strain>
    </source>
</reference>
<feature type="signal peptide" evidence="2">
    <location>
        <begin position="1"/>
        <end position="20"/>
    </location>
</feature>
<gene>
    <name evidence="3" type="ORF">PAUS00366_LOCUS23160</name>
</gene>
<evidence type="ECO:0000256" key="1">
    <source>
        <dbReference type="SAM" id="Phobius"/>
    </source>
</evidence>